<reference evidence="2" key="1">
    <citation type="submission" date="2022-11" db="EMBL/GenBank/DDBJ databases">
        <authorList>
            <person name="Petersen C."/>
        </authorList>
    </citation>
    <scope>NUCLEOTIDE SEQUENCE</scope>
    <source>
        <strain evidence="2">IBT 22155</strain>
    </source>
</reference>
<feature type="signal peptide" evidence="1">
    <location>
        <begin position="1"/>
        <end position="18"/>
    </location>
</feature>
<gene>
    <name evidence="2" type="ORF">N7515_004307</name>
</gene>
<name>A0A9W9L3W5_9EURO</name>
<accession>A0A9W9L3W5</accession>
<dbReference type="GeneID" id="81404221"/>
<dbReference type="EMBL" id="JAPQKL010000004">
    <property type="protein sequence ID" value="KAJ5135029.1"/>
    <property type="molecule type" value="Genomic_DNA"/>
</dbReference>
<reference evidence="2" key="2">
    <citation type="journal article" date="2023" name="IMA Fungus">
        <title>Comparative genomic study of the Penicillium genus elucidates a diverse pangenome and 15 lateral gene transfer events.</title>
        <authorList>
            <person name="Petersen C."/>
            <person name="Sorensen T."/>
            <person name="Nielsen M.R."/>
            <person name="Sondergaard T.E."/>
            <person name="Sorensen J.L."/>
            <person name="Fitzpatrick D.A."/>
            <person name="Frisvad J.C."/>
            <person name="Nielsen K.L."/>
        </authorList>
    </citation>
    <scope>NUCLEOTIDE SEQUENCE</scope>
    <source>
        <strain evidence="2">IBT 22155</strain>
    </source>
</reference>
<keyword evidence="3" id="KW-1185">Reference proteome</keyword>
<evidence type="ECO:0000313" key="3">
    <source>
        <dbReference type="Proteomes" id="UP001149079"/>
    </source>
</evidence>
<feature type="chain" id="PRO_5040993860" evidence="1">
    <location>
        <begin position="19"/>
        <end position="120"/>
    </location>
</feature>
<dbReference type="Proteomes" id="UP001149079">
    <property type="component" value="Unassembled WGS sequence"/>
</dbReference>
<organism evidence="2 3">
    <name type="scientific">Penicillium bovifimosum</name>
    <dbReference type="NCBI Taxonomy" id="126998"/>
    <lineage>
        <taxon>Eukaryota</taxon>
        <taxon>Fungi</taxon>
        <taxon>Dikarya</taxon>
        <taxon>Ascomycota</taxon>
        <taxon>Pezizomycotina</taxon>
        <taxon>Eurotiomycetes</taxon>
        <taxon>Eurotiomycetidae</taxon>
        <taxon>Eurotiales</taxon>
        <taxon>Aspergillaceae</taxon>
        <taxon>Penicillium</taxon>
    </lineage>
</organism>
<protein>
    <submittedName>
        <fullName evidence="2">Uncharacterized protein</fullName>
    </submittedName>
</protein>
<proteinExistence type="predicted"/>
<keyword evidence="1" id="KW-0732">Signal</keyword>
<dbReference type="OrthoDB" id="3438016at2759"/>
<comment type="caution">
    <text evidence="2">The sequence shown here is derived from an EMBL/GenBank/DDBJ whole genome shotgun (WGS) entry which is preliminary data.</text>
</comment>
<dbReference type="AlphaFoldDB" id="A0A9W9L3W5"/>
<sequence>MRFSRILFPLALAPLALAAPEARPNASPEAAAGLLEDLPEILNGVQGLLTKENLDKLDTILDGAAKLLAPKNIDVLNDILGNAHSLLTKSFVDNTTTLIGDATPLLSDVSKLLGGVLGSL</sequence>
<evidence type="ECO:0000256" key="1">
    <source>
        <dbReference type="SAM" id="SignalP"/>
    </source>
</evidence>
<dbReference type="RefSeq" id="XP_056522001.1">
    <property type="nucleotide sequence ID" value="XM_056665051.1"/>
</dbReference>
<evidence type="ECO:0000313" key="2">
    <source>
        <dbReference type="EMBL" id="KAJ5135029.1"/>
    </source>
</evidence>